<sequence>MPRCCHRHLHPVFCSRKLLRDDEEEPNTQKAFTFSLPFLCFLSKILVDGKVVNKACTLVSDKSVVKNMAEVPKYVSRT</sequence>
<keyword evidence="2" id="KW-1185">Reference proteome</keyword>
<comment type="caution">
    <text evidence="1">The sequence shown here is derived from an EMBL/GenBank/DDBJ whole genome shotgun (WGS) entry which is preliminary data.</text>
</comment>
<proteinExistence type="predicted"/>
<dbReference type="Gramene" id="PRQ23827">
    <property type="protein sequence ID" value="PRQ23827"/>
    <property type="gene ID" value="RchiOBHm_Chr6g0265711"/>
</dbReference>
<dbReference type="AlphaFoldDB" id="A0A2P6PPG9"/>
<name>A0A2P6PPG9_ROSCH</name>
<dbReference type="Proteomes" id="UP000238479">
    <property type="component" value="Chromosome 6"/>
</dbReference>
<accession>A0A2P6PPG9</accession>
<organism evidence="1 2">
    <name type="scientific">Rosa chinensis</name>
    <name type="common">China rose</name>
    <dbReference type="NCBI Taxonomy" id="74649"/>
    <lineage>
        <taxon>Eukaryota</taxon>
        <taxon>Viridiplantae</taxon>
        <taxon>Streptophyta</taxon>
        <taxon>Embryophyta</taxon>
        <taxon>Tracheophyta</taxon>
        <taxon>Spermatophyta</taxon>
        <taxon>Magnoliopsida</taxon>
        <taxon>eudicotyledons</taxon>
        <taxon>Gunneridae</taxon>
        <taxon>Pentapetalae</taxon>
        <taxon>rosids</taxon>
        <taxon>fabids</taxon>
        <taxon>Rosales</taxon>
        <taxon>Rosaceae</taxon>
        <taxon>Rosoideae</taxon>
        <taxon>Rosoideae incertae sedis</taxon>
        <taxon>Rosa</taxon>
    </lineage>
</organism>
<dbReference type="EMBL" id="PDCK01000044">
    <property type="protein sequence ID" value="PRQ23827.1"/>
    <property type="molecule type" value="Genomic_DNA"/>
</dbReference>
<gene>
    <name evidence="1" type="ORF">RchiOBHm_Chr6g0265711</name>
</gene>
<protein>
    <submittedName>
        <fullName evidence="1">Uncharacterized protein</fullName>
    </submittedName>
</protein>
<evidence type="ECO:0000313" key="1">
    <source>
        <dbReference type="EMBL" id="PRQ23827.1"/>
    </source>
</evidence>
<reference evidence="1 2" key="1">
    <citation type="journal article" date="2018" name="Nat. Genet.">
        <title>The Rosa genome provides new insights in the design of modern roses.</title>
        <authorList>
            <person name="Bendahmane M."/>
        </authorList>
    </citation>
    <scope>NUCLEOTIDE SEQUENCE [LARGE SCALE GENOMIC DNA]</scope>
    <source>
        <strain evidence="2">cv. Old Blush</strain>
    </source>
</reference>
<evidence type="ECO:0000313" key="2">
    <source>
        <dbReference type="Proteomes" id="UP000238479"/>
    </source>
</evidence>